<dbReference type="Proteomes" id="UP000568380">
    <property type="component" value="Unassembled WGS sequence"/>
</dbReference>
<evidence type="ECO:0000256" key="4">
    <source>
        <dbReference type="ARBA" id="ARBA00022807"/>
    </source>
</evidence>
<dbReference type="PANTHER" id="PTHR47359">
    <property type="entry name" value="PEPTIDOGLYCAN DL-ENDOPEPTIDASE CWLO"/>
    <property type="match status" value="1"/>
</dbReference>
<evidence type="ECO:0000313" key="9">
    <source>
        <dbReference type="Proteomes" id="UP000568380"/>
    </source>
</evidence>
<dbReference type="InterPro" id="IPR000064">
    <property type="entry name" value="NLP_P60_dom"/>
</dbReference>
<gene>
    <name evidence="8" type="ORF">HNR40_008315</name>
</gene>
<dbReference type="PROSITE" id="PS51935">
    <property type="entry name" value="NLPC_P60"/>
    <property type="match status" value="1"/>
</dbReference>
<evidence type="ECO:0000313" key="8">
    <source>
        <dbReference type="EMBL" id="MBB5082819.1"/>
    </source>
</evidence>
<accession>A0A7W8AC06</accession>
<sequence>MKRTRNREGKPAGKHARPPEPGIRKRLVVLTAAVAAVTFTVTPLGSAAADPKPSLKQLSEQAEKLHTEIETLSEQFNGQRVKLKDAQKAVDAAKKTLASSEADLAAKRQRAGMLAQSEYMMGGFSRALAFAASDDPELFLDRAATSYALEQQQGEEVNQVTRARALAEQAQSEAKTRIDKVTEIVEDLDARRDKIGKLVKKVESDLFQRAIGEAGRPGTRAVRVSLPISGSGKAAEAARWALTQQLKPYVWGAEGPSSYDCSGLVMAAYQRVGISLPHYTGDQWTAGTRISREELRPGDLVFFYSDLHHVGIYVGGGMMVHAPQTGDVVRLASISRRPWAGAVRIAD</sequence>
<dbReference type="AlphaFoldDB" id="A0A7W8AC06"/>
<evidence type="ECO:0000256" key="2">
    <source>
        <dbReference type="ARBA" id="ARBA00022670"/>
    </source>
</evidence>
<keyword evidence="4" id="KW-0788">Thiol protease</keyword>
<evidence type="ECO:0000256" key="3">
    <source>
        <dbReference type="ARBA" id="ARBA00022801"/>
    </source>
</evidence>
<feature type="region of interest" description="Disordered" evidence="6">
    <location>
        <begin position="1"/>
        <end position="23"/>
    </location>
</feature>
<dbReference type="PANTHER" id="PTHR47359:SF3">
    <property type="entry name" value="NLP_P60 DOMAIN-CONTAINING PROTEIN-RELATED"/>
    <property type="match status" value="1"/>
</dbReference>
<feature type="compositionally biased region" description="Basic and acidic residues" evidence="6">
    <location>
        <begin position="1"/>
        <end position="11"/>
    </location>
</feature>
<keyword evidence="2" id="KW-0645">Protease</keyword>
<evidence type="ECO:0000259" key="7">
    <source>
        <dbReference type="PROSITE" id="PS51935"/>
    </source>
</evidence>
<evidence type="ECO:0000256" key="5">
    <source>
        <dbReference type="SAM" id="Coils"/>
    </source>
</evidence>
<dbReference type="InterPro" id="IPR051794">
    <property type="entry name" value="PG_Endopeptidase_C40"/>
</dbReference>
<proteinExistence type="inferred from homology"/>
<feature type="coiled-coil region" evidence="5">
    <location>
        <begin position="55"/>
        <end position="110"/>
    </location>
</feature>
<dbReference type="GO" id="GO:0008234">
    <property type="term" value="F:cysteine-type peptidase activity"/>
    <property type="evidence" value="ECO:0007669"/>
    <property type="project" value="UniProtKB-KW"/>
</dbReference>
<dbReference type="InterPro" id="IPR038765">
    <property type="entry name" value="Papain-like_cys_pep_sf"/>
</dbReference>
<dbReference type="EMBL" id="JACHIN010000014">
    <property type="protein sequence ID" value="MBB5082819.1"/>
    <property type="molecule type" value="Genomic_DNA"/>
</dbReference>
<keyword evidence="9" id="KW-1185">Reference proteome</keyword>
<dbReference type="Pfam" id="PF00877">
    <property type="entry name" value="NLPC_P60"/>
    <property type="match status" value="1"/>
</dbReference>
<organism evidence="8 9">
    <name type="scientific">Nonomuraea endophytica</name>
    <dbReference type="NCBI Taxonomy" id="714136"/>
    <lineage>
        <taxon>Bacteria</taxon>
        <taxon>Bacillati</taxon>
        <taxon>Actinomycetota</taxon>
        <taxon>Actinomycetes</taxon>
        <taxon>Streptosporangiales</taxon>
        <taxon>Streptosporangiaceae</taxon>
        <taxon>Nonomuraea</taxon>
    </lineage>
</organism>
<evidence type="ECO:0000256" key="6">
    <source>
        <dbReference type="SAM" id="MobiDB-lite"/>
    </source>
</evidence>
<comment type="similarity">
    <text evidence="1">Belongs to the peptidase C40 family.</text>
</comment>
<keyword evidence="5" id="KW-0175">Coiled coil</keyword>
<dbReference type="RefSeq" id="WP_312896701.1">
    <property type="nucleotide sequence ID" value="NZ_JACHIN010000014.1"/>
</dbReference>
<feature type="domain" description="NlpC/P60" evidence="7">
    <location>
        <begin position="231"/>
        <end position="347"/>
    </location>
</feature>
<dbReference type="GO" id="GO:0006508">
    <property type="term" value="P:proteolysis"/>
    <property type="evidence" value="ECO:0007669"/>
    <property type="project" value="UniProtKB-KW"/>
</dbReference>
<evidence type="ECO:0000256" key="1">
    <source>
        <dbReference type="ARBA" id="ARBA00007074"/>
    </source>
</evidence>
<reference evidence="8 9" key="1">
    <citation type="submission" date="2020-08" db="EMBL/GenBank/DDBJ databases">
        <title>Genomic Encyclopedia of Type Strains, Phase IV (KMG-IV): sequencing the most valuable type-strain genomes for metagenomic binning, comparative biology and taxonomic classification.</title>
        <authorList>
            <person name="Goeker M."/>
        </authorList>
    </citation>
    <scope>NUCLEOTIDE SEQUENCE [LARGE SCALE GENOMIC DNA]</scope>
    <source>
        <strain evidence="8 9">DSM 45385</strain>
    </source>
</reference>
<dbReference type="SUPFAM" id="SSF54001">
    <property type="entry name" value="Cysteine proteinases"/>
    <property type="match status" value="1"/>
</dbReference>
<keyword evidence="3 8" id="KW-0378">Hydrolase</keyword>
<dbReference type="Gene3D" id="3.90.1720.10">
    <property type="entry name" value="endopeptidase domain like (from Nostoc punctiforme)"/>
    <property type="match status" value="1"/>
</dbReference>
<comment type="caution">
    <text evidence="8">The sequence shown here is derived from an EMBL/GenBank/DDBJ whole genome shotgun (WGS) entry which is preliminary data.</text>
</comment>
<name>A0A7W8AC06_9ACTN</name>
<protein>
    <submittedName>
        <fullName evidence="8">Cell wall-associated NlpC family hydrolase</fullName>
    </submittedName>
</protein>